<sequence>MRRLSLRQRKEVCYKHVYFITTRFLFYLIISCLSTNYLSELLRNITGMSTQQHIHAFIIDRAKVLLTTGLSISEIAYQLGFEYPGYFNRLFKNKTGRTPVEFRNMN</sequence>
<dbReference type="Proteomes" id="UP000318815">
    <property type="component" value="Unassembled WGS sequence"/>
</dbReference>
<accession>A0A5C6LLE1</accession>
<name>A0A5C6LLE1_9BACT</name>
<dbReference type="Pfam" id="PF12833">
    <property type="entry name" value="HTH_18"/>
    <property type="match status" value="1"/>
</dbReference>
<keyword evidence="4" id="KW-0472">Membrane</keyword>
<evidence type="ECO:0000259" key="5">
    <source>
        <dbReference type="PROSITE" id="PS01124"/>
    </source>
</evidence>
<dbReference type="SMART" id="SM00342">
    <property type="entry name" value="HTH_ARAC"/>
    <property type="match status" value="1"/>
</dbReference>
<dbReference type="PANTHER" id="PTHR43280">
    <property type="entry name" value="ARAC-FAMILY TRANSCRIPTIONAL REGULATOR"/>
    <property type="match status" value="1"/>
</dbReference>
<keyword evidence="1" id="KW-0805">Transcription regulation</keyword>
<comment type="caution">
    <text evidence="6">The sequence shown here is derived from an EMBL/GenBank/DDBJ whole genome shotgun (WGS) entry which is preliminary data.</text>
</comment>
<dbReference type="GO" id="GO:0043565">
    <property type="term" value="F:sequence-specific DNA binding"/>
    <property type="evidence" value="ECO:0007669"/>
    <property type="project" value="InterPro"/>
</dbReference>
<dbReference type="GO" id="GO:0003700">
    <property type="term" value="F:DNA-binding transcription factor activity"/>
    <property type="evidence" value="ECO:0007669"/>
    <property type="project" value="InterPro"/>
</dbReference>
<dbReference type="PANTHER" id="PTHR43280:SF32">
    <property type="entry name" value="TRANSCRIPTIONAL REGULATORY PROTEIN"/>
    <property type="match status" value="1"/>
</dbReference>
<evidence type="ECO:0000313" key="7">
    <source>
        <dbReference type="Proteomes" id="UP000318815"/>
    </source>
</evidence>
<dbReference type="PROSITE" id="PS01124">
    <property type="entry name" value="HTH_ARAC_FAMILY_2"/>
    <property type="match status" value="1"/>
</dbReference>
<dbReference type="InterPro" id="IPR018060">
    <property type="entry name" value="HTH_AraC"/>
</dbReference>
<keyword evidence="7" id="KW-1185">Reference proteome</keyword>
<feature type="transmembrane region" description="Helical" evidence="4">
    <location>
        <begin position="12"/>
        <end position="30"/>
    </location>
</feature>
<keyword evidence="4" id="KW-1133">Transmembrane helix</keyword>
<evidence type="ECO:0000256" key="2">
    <source>
        <dbReference type="ARBA" id="ARBA00023125"/>
    </source>
</evidence>
<dbReference type="AlphaFoldDB" id="A0A5C6LLE1"/>
<evidence type="ECO:0000256" key="3">
    <source>
        <dbReference type="ARBA" id="ARBA00023163"/>
    </source>
</evidence>
<gene>
    <name evidence="6" type="ORF">FEF09_28800</name>
</gene>
<feature type="domain" description="HTH araC/xylS-type" evidence="5">
    <location>
        <begin position="33"/>
        <end position="105"/>
    </location>
</feature>
<evidence type="ECO:0000313" key="6">
    <source>
        <dbReference type="EMBL" id="TWV91498.1"/>
    </source>
</evidence>
<dbReference type="InterPro" id="IPR020449">
    <property type="entry name" value="Tscrpt_reg_AraC-type_HTH"/>
</dbReference>
<keyword evidence="2" id="KW-0238">DNA-binding</keyword>
<dbReference type="PRINTS" id="PR00032">
    <property type="entry name" value="HTHARAC"/>
</dbReference>
<protein>
    <submittedName>
        <fullName evidence="6">AraC family transcriptional regulator</fullName>
    </submittedName>
</protein>
<keyword evidence="3" id="KW-0804">Transcription</keyword>
<proteinExistence type="predicted"/>
<dbReference type="SUPFAM" id="SSF46689">
    <property type="entry name" value="Homeodomain-like"/>
    <property type="match status" value="1"/>
</dbReference>
<organism evidence="6 7">
    <name type="scientific">Chitinophaga pinensis</name>
    <dbReference type="NCBI Taxonomy" id="79329"/>
    <lineage>
        <taxon>Bacteria</taxon>
        <taxon>Pseudomonadati</taxon>
        <taxon>Bacteroidota</taxon>
        <taxon>Chitinophagia</taxon>
        <taxon>Chitinophagales</taxon>
        <taxon>Chitinophagaceae</taxon>
        <taxon>Chitinophaga</taxon>
    </lineage>
</organism>
<evidence type="ECO:0000256" key="4">
    <source>
        <dbReference type="SAM" id="Phobius"/>
    </source>
</evidence>
<reference evidence="6 7" key="1">
    <citation type="submission" date="2019-08" db="EMBL/GenBank/DDBJ databases">
        <title>Whole genome sequencing of chitin degrading bacteria Chitinophaga pinensis YS16.</title>
        <authorList>
            <person name="Singh R.P."/>
            <person name="Manchanda G."/>
            <person name="Maurya I.K."/>
            <person name="Joshi N.K."/>
            <person name="Srivastava A.K."/>
        </authorList>
    </citation>
    <scope>NUCLEOTIDE SEQUENCE [LARGE SCALE GENOMIC DNA]</scope>
    <source>
        <strain evidence="6 7">YS-16</strain>
    </source>
</reference>
<evidence type="ECO:0000256" key="1">
    <source>
        <dbReference type="ARBA" id="ARBA00023015"/>
    </source>
</evidence>
<dbReference type="InterPro" id="IPR009057">
    <property type="entry name" value="Homeodomain-like_sf"/>
</dbReference>
<dbReference type="OrthoDB" id="773219at2"/>
<dbReference type="Gene3D" id="1.10.10.60">
    <property type="entry name" value="Homeodomain-like"/>
    <property type="match status" value="1"/>
</dbReference>
<dbReference type="EMBL" id="VOHS01000074">
    <property type="protein sequence ID" value="TWV91498.1"/>
    <property type="molecule type" value="Genomic_DNA"/>
</dbReference>
<keyword evidence="4" id="KW-0812">Transmembrane</keyword>